<dbReference type="RefSeq" id="WP_315607086.1">
    <property type="nucleotide sequence ID" value="NZ_CP130318.1"/>
</dbReference>
<sequence>MITVAQDGTGDYTSIQEAVDRLPEHASRPRLLYIRNGLYREKLYIDKPYVTLIGESAGGTVIEYSDYALKNYPDGTPYHTFNSYSVFLGGDDFTAENLTFANTAGSGKEVGQAVAAYVDGDRAVSRRCRFTGRQDTLFTGPLPEQPMDRSRFGGPGDTLPRCHVRHLYEECYIEGDVDFIFGSATALFLRCEIHSTGSGWITAASTPEGVEFGYVFLDCRLTGSAPAPSVYLGRPWRNHAQTVFLRCWMGPHIRPEGWDNWNKPESEGTVRYAEAGCTGPGAKPESRVAWSRQLTEEEAQAFTVQGILQGEDSWDPFSAEAQ</sequence>
<reference evidence="7 8" key="1">
    <citation type="submission" date="2022-02" db="EMBL/GenBank/DDBJ databases">
        <title>Paenibacillus sp. MBLB1776 Whole Genome Shotgun Sequencing.</title>
        <authorList>
            <person name="Hwang C.Y."/>
            <person name="Cho E.-S."/>
            <person name="Seo M.-J."/>
        </authorList>
    </citation>
    <scope>NUCLEOTIDE SEQUENCE [LARGE SCALE GENOMIC DNA]</scope>
    <source>
        <strain evidence="7 8">MBLB1776</strain>
    </source>
</reference>
<accession>A0AA96LJL8</accession>
<proteinExistence type="inferred from homology"/>
<dbReference type="KEGG" id="paun:MJA45_09850"/>
<protein>
    <recommendedName>
        <fullName evidence="5">Pectinesterase</fullName>
        <ecNumber evidence="5">3.1.1.11</ecNumber>
    </recommendedName>
</protein>
<dbReference type="InterPro" id="IPR033131">
    <property type="entry name" value="Pectinesterase_Asp_AS"/>
</dbReference>
<evidence type="ECO:0000259" key="6">
    <source>
        <dbReference type="Pfam" id="PF01095"/>
    </source>
</evidence>
<feature type="active site" evidence="4">
    <location>
        <position position="178"/>
    </location>
</feature>
<dbReference type="SUPFAM" id="SSF51126">
    <property type="entry name" value="Pectin lyase-like"/>
    <property type="match status" value="1"/>
</dbReference>
<evidence type="ECO:0000256" key="3">
    <source>
        <dbReference type="ARBA" id="ARBA00023085"/>
    </source>
</evidence>
<gene>
    <name evidence="7" type="ORF">MJA45_09850</name>
</gene>
<dbReference type="GO" id="GO:0030599">
    <property type="term" value="F:pectinesterase activity"/>
    <property type="evidence" value="ECO:0007669"/>
    <property type="project" value="UniProtKB-UniRule"/>
</dbReference>
<evidence type="ECO:0000256" key="4">
    <source>
        <dbReference type="PROSITE-ProRule" id="PRU10040"/>
    </source>
</evidence>
<feature type="domain" description="Pectinesterase catalytic" evidence="6">
    <location>
        <begin position="2"/>
        <end position="139"/>
    </location>
</feature>
<keyword evidence="3 5" id="KW-0063">Aspartyl esterase</keyword>
<comment type="catalytic activity">
    <reaction evidence="5">
        <text>[(1-&gt;4)-alpha-D-galacturonosyl methyl ester](n) + n H2O = [(1-&gt;4)-alpha-D-galacturonosyl](n) + n methanol + n H(+)</text>
        <dbReference type="Rhea" id="RHEA:22380"/>
        <dbReference type="Rhea" id="RHEA-COMP:14570"/>
        <dbReference type="Rhea" id="RHEA-COMP:14573"/>
        <dbReference type="ChEBI" id="CHEBI:15377"/>
        <dbReference type="ChEBI" id="CHEBI:15378"/>
        <dbReference type="ChEBI" id="CHEBI:17790"/>
        <dbReference type="ChEBI" id="CHEBI:140522"/>
        <dbReference type="ChEBI" id="CHEBI:140523"/>
        <dbReference type="EC" id="3.1.1.11"/>
    </reaction>
</comment>
<dbReference type="AlphaFoldDB" id="A0AA96LJL8"/>
<dbReference type="InterPro" id="IPR011050">
    <property type="entry name" value="Pectin_lyase_fold/virulence"/>
</dbReference>
<keyword evidence="8" id="KW-1185">Reference proteome</keyword>
<evidence type="ECO:0000256" key="5">
    <source>
        <dbReference type="RuleBase" id="RU000589"/>
    </source>
</evidence>
<dbReference type="InterPro" id="IPR012334">
    <property type="entry name" value="Pectin_lyas_fold"/>
</dbReference>
<dbReference type="PROSITE" id="PS00503">
    <property type="entry name" value="PECTINESTERASE_2"/>
    <property type="match status" value="1"/>
</dbReference>
<keyword evidence="2 5" id="KW-0378">Hydrolase</keyword>
<evidence type="ECO:0000256" key="1">
    <source>
        <dbReference type="ARBA" id="ARBA00008891"/>
    </source>
</evidence>
<comment type="pathway">
    <text evidence="5">Glycan metabolism; pectin degradation; 2-dehydro-3-deoxy-D-gluconate from pectin: step 1/5.</text>
</comment>
<dbReference type="Proteomes" id="UP001305702">
    <property type="component" value="Chromosome"/>
</dbReference>
<dbReference type="InterPro" id="IPR000070">
    <property type="entry name" value="Pectinesterase_cat"/>
</dbReference>
<dbReference type="EC" id="3.1.1.11" evidence="5"/>
<dbReference type="GO" id="GO:0042545">
    <property type="term" value="P:cell wall modification"/>
    <property type="evidence" value="ECO:0007669"/>
    <property type="project" value="UniProtKB-UniRule"/>
</dbReference>
<evidence type="ECO:0000313" key="8">
    <source>
        <dbReference type="Proteomes" id="UP001305702"/>
    </source>
</evidence>
<dbReference type="Gene3D" id="2.160.20.10">
    <property type="entry name" value="Single-stranded right-handed beta-helix, Pectin lyase-like"/>
    <property type="match status" value="1"/>
</dbReference>
<dbReference type="PANTHER" id="PTHR31321">
    <property type="entry name" value="ACYL-COA THIOESTER HYDROLASE YBHC-RELATED"/>
    <property type="match status" value="1"/>
</dbReference>
<organism evidence="7 8">
    <name type="scientific">Paenibacillus aurantius</name>
    <dbReference type="NCBI Taxonomy" id="2918900"/>
    <lineage>
        <taxon>Bacteria</taxon>
        <taxon>Bacillati</taxon>
        <taxon>Bacillota</taxon>
        <taxon>Bacilli</taxon>
        <taxon>Bacillales</taxon>
        <taxon>Paenibacillaceae</taxon>
        <taxon>Paenibacillus</taxon>
    </lineage>
</organism>
<evidence type="ECO:0000313" key="7">
    <source>
        <dbReference type="EMBL" id="WNQ13306.1"/>
    </source>
</evidence>
<comment type="similarity">
    <text evidence="1">Belongs to the pectinesterase family.</text>
</comment>
<dbReference type="EMBL" id="CP130318">
    <property type="protein sequence ID" value="WNQ13306.1"/>
    <property type="molecule type" value="Genomic_DNA"/>
</dbReference>
<name>A0AA96LJL8_9BACL</name>
<dbReference type="GO" id="GO:0045490">
    <property type="term" value="P:pectin catabolic process"/>
    <property type="evidence" value="ECO:0007669"/>
    <property type="project" value="UniProtKB-UniRule"/>
</dbReference>
<dbReference type="PANTHER" id="PTHR31321:SF57">
    <property type="entry name" value="PECTINESTERASE 53-RELATED"/>
    <property type="match status" value="1"/>
</dbReference>
<dbReference type="GO" id="GO:0009279">
    <property type="term" value="C:cell outer membrane"/>
    <property type="evidence" value="ECO:0007669"/>
    <property type="project" value="TreeGrafter"/>
</dbReference>
<evidence type="ECO:0000256" key="2">
    <source>
        <dbReference type="ARBA" id="ARBA00022801"/>
    </source>
</evidence>
<dbReference type="Pfam" id="PF01095">
    <property type="entry name" value="Pectinesterase"/>
    <property type="match status" value="2"/>
</dbReference>
<feature type="domain" description="Pectinesterase catalytic" evidence="6">
    <location>
        <begin position="149"/>
        <end position="310"/>
    </location>
</feature>